<accession>A0A8R7UFW0</accession>
<name>A0A8R7UFW0_TRIUA</name>
<reference evidence="2" key="3">
    <citation type="submission" date="2022-06" db="UniProtKB">
        <authorList>
            <consortium name="EnsemblPlants"/>
        </authorList>
    </citation>
    <scope>IDENTIFICATION</scope>
</reference>
<dbReference type="EnsemblPlants" id="TuG1812G0500001407.01.T01">
    <property type="protein sequence ID" value="TuG1812G0500001407.01.T01"/>
    <property type="gene ID" value="TuG1812G0500001407.01"/>
</dbReference>
<evidence type="ECO:0000313" key="3">
    <source>
        <dbReference type="Proteomes" id="UP000015106"/>
    </source>
</evidence>
<protein>
    <submittedName>
        <fullName evidence="2">Uncharacterized protein</fullName>
    </submittedName>
</protein>
<reference evidence="2" key="2">
    <citation type="submission" date="2018-03" db="EMBL/GenBank/DDBJ databases">
        <title>The Triticum urartu genome reveals the dynamic nature of wheat genome evolution.</title>
        <authorList>
            <person name="Ling H."/>
            <person name="Ma B."/>
            <person name="Shi X."/>
            <person name="Liu H."/>
            <person name="Dong L."/>
            <person name="Sun H."/>
            <person name="Cao Y."/>
            <person name="Gao Q."/>
            <person name="Zheng S."/>
            <person name="Li Y."/>
            <person name="Yu Y."/>
            <person name="Du H."/>
            <person name="Qi M."/>
            <person name="Li Y."/>
            <person name="Yu H."/>
            <person name="Cui Y."/>
            <person name="Wang N."/>
            <person name="Chen C."/>
            <person name="Wu H."/>
            <person name="Zhao Y."/>
            <person name="Zhang J."/>
            <person name="Li Y."/>
            <person name="Zhou W."/>
            <person name="Zhang B."/>
            <person name="Hu W."/>
            <person name="Eijk M."/>
            <person name="Tang J."/>
            <person name="Witsenboer H."/>
            <person name="Zhao S."/>
            <person name="Li Z."/>
            <person name="Zhang A."/>
            <person name="Wang D."/>
            <person name="Liang C."/>
        </authorList>
    </citation>
    <scope>NUCLEOTIDE SEQUENCE [LARGE SCALE GENOMIC DNA]</scope>
    <source>
        <strain evidence="2">cv. G1812</strain>
    </source>
</reference>
<evidence type="ECO:0000313" key="2">
    <source>
        <dbReference type="EnsemblPlants" id="TuG1812G0500001407.01.T01"/>
    </source>
</evidence>
<proteinExistence type="predicted"/>
<organism evidence="2 3">
    <name type="scientific">Triticum urartu</name>
    <name type="common">Red wild einkorn</name>
    <name type="synonym">Crithodium urartu</name>
    <dbReference type="NCBI Taxonomy" id="4572"/>
    <lineage>
        <taxon>Eukaryota</taxon>
        <taxon>Viridiplantae</taxon>
        <taxon>Streptophyta</taxon>
        <taxon>Embryophyta</taxon>
        <taxon>Tracheophyta</taxon>
        <taxon>Spermatophyta</taxon>
        <taxon>Magnoliopsida</taxon>
        <taxon>Liliopsida</taxon>
        <taxon>Poales</taxon>
        <taxon>Poaceae</taxon>
        <taxon>BOP clade</taxon>
        <taxon>Pooideae</taxon>
        <taxon>Triticodae</taxon>
        <taxon>Triticeae</taxon>
        <taxon>Triticinae</taxon>
        <taxon>Triticum</taxon>
    </lineage>
</organism>
<keyword evidence="3" id="KW-1185">Reference proteome</keyword>
<feature type="compositionally biased region" description="Basic and acidic residues" evidence="1">
    <location>
        <begin position="53"/>
        <end position="63"/>
    </location>
</feature>
<dbReference type="Gramene" id="TuG1812G0500001407.01.T01">
    <property type="protein sequence ID" value="TuG1812G0500001407.01.T01"/>
    <property type="gene ID" value="TuG1812G0500001407.01"/>
</dbReference>
<reference evidence="3" key="1">
    <citation type="journal article" date="2013" name="Nature">
        <title>Draft genome of the wheat A-genome progenitor Triticum urartu.</title>
        <authorList>
            <person name="Ling H.Q."/>
            <person name="Zhao S."/>
            <person name="Liu D."/>
            <person name="Wang J."/>
            <person name="Sun H."/>
            <person name="Zhang C."/>
            <person name="Fan H."/>
            <person name="Li D."/>
            <person name="Dong L."/>
            <person name="Tao Y."/>
            <person name="Gao C."/>
            <person name="Wu H."/>
            <person name="Li Y."/>
            <person name="Cui Y."/>
            <person name="Guo X."/>
            <person name="Zheng S."/>
            <person name="Wang B."/>
            <person name="Yu K."/>
            <person name="Liang Q."/>
            <person name="Yang W."/>
            <person name="Lou X."/>
            <person name="Chen J."/>
            <person name="Feng M."/>
            <person name="Jian J."/>
            <person name="Zhang X."/>
            <person name="Luo G."/>
            <person name="Jiang Y."/>
            <person name="Liu J."/>
            <person name="Wang Z."/>
            <person name="Sha Y."/>
            <person name="Zhang B."/>
            <person name="Wu H."/>
            <person name="Tang D."/>
            <person name="Shen Q."/>
            <person name="Xue P."/>
            <person name="Zou S."/>
            <person name="Wang X."/>
            <person name="Liu X."/>
            <person name="Wang F."/>
            <person name="Yang Y."/>
            <person name="An X."/>
            <person name="Dong Z."/>
            <person name="Zhang K."/>
            <person name="Zhang X."/>
            <person name="Luo M.C."/>
            <person name="Dvorak J."/>
            <person name="Tong Y."/>
            <person name="Wang J."/>
            <person name="Yang H."/>
            <person name="Li Z."/>
            <person name="Wang D."/>
            <person name="Zhang A."/>
            <person name="Wang J."/>
        </authorList>
    </citation>
    <scope>NUCLEOTIDE SEQUENCE</scope>
    <source>
        <strain evidence="3">cv. G1812</strain>
    </source>
</reference>
<dbReference type="Proteomes" id="UP000015106">
    <property type="component" value="Chromosome 5"/>
</dbReference>
<dbReference type="AlphaFoldDB" id="A0A8R7UFW0"/>
<feature type="compositionally biased region" description="Polar residues" evidence="1">
    <location>
        <begin position="33"/>
        <end position="44"/>
    </location>
</feature>
<sequence>MAPHPRRGTSPSPAPLPPLHCPEHLARPAPDQQVASVPDASSSRMPGRAAGPRRVEQGRRHPMEPSPPGASSPAAASPPDLRLAPLVCYRRVLLSPAPPAARPCLRCR</sequence>
<feature type="region of interest" description="Disordered" evidence="1">
    <location>
        <begin position="1"/>
        <end position="79"/>
    </location>
</feature>
<evidence type="ECO:0000256" key="1">
    <source>
        <dbReference type="SAM" id="MobiDB-lite"/>
    </source>
</evidence>